<gene>
    <name evidence="1" type="ORF">NNL22_13615</name>
</gene>
<organism evidence="1 2">
    <name type="scientific">Alkalimarinus sediminis</name>
    <dbReference type="NCBI Taxonomy" id="1632866"/>
    <lineage>
        <taxon>Bacteria</taxon>
        <taxon>Pseudomonadati</taxon>
        <taxon>Pseudomonadota</taxon>
        <taxon>Gammaproteobacteria</taxon>
        <taxon>Alteromonadales</taxon>
        <taxon>Alteromonadaceae</taxon>
        <taxon>Alkalimarinus</taxon>
    </lineage>
</organism>
<accession>A0A9E8KPD5</accession>
<keyword evidence="2" id="KW-1185">Reference proteome</keyword>
<dbReference type="EMBL" id="CP101527">
    <property type="protein sequence ID" value="UZW74060.1"/>
    <property type="molecule type" value="Genomic_DNA"/>
</dbReference>
<name>A0A9E8KPD5_9ALTE</name>
<proteinExistence type="predicted"/>
<dbReference type="KEGG" id="asem:NNL22_13615"/>
<dbReference type="Proteomes" id="UP001164472">
    <property type="component" value="Chromosome"/>
</dbReference>
<dbReference type="InterPro" id="IPR009367">
    <property type="entry name" value="Elm1-like"/>
</dbReference>
<reference evidence="1" key="1">
    <citation type="submission" date="2022-07" db="EMBL/GenBank/DDBJ databases">
        <title>Alkalimarinus sp. nov., isolated from gut of a Alitta virens.</title>
        <authorList>
            <person name="Yang A.I."/>
            <person name="Shin N.-R."/>
        </authorList>
    </citation>
    <scope>NUCLEOTIDE SEQUENCE</scope>
    <source>
        <strain evidence="1">FA028</strain>
    </source>
</reference>
<evidence type="ECO:0000313" key="1">
    <source>
        <dbReference type="EMBL" id="UZW74060.1"/>
    </source>
</evidence>
<dbReference type="AlphaFoldDB" id="A0A9E8KPD5"/>
<sequence>MSDKTVWILSDGLAGHYNQSIGISNALQSRMPHEAVIINIRLKYKFLRSLMRLIANHLPFLLGYRSLSFFYQHDALPETPPSLIISAGGNTLFANIALSKITGQTNTFSGTLKGYHSQNITTVFTVTPLKRVSNNTVLDLPPANIETVQNNTPIQPFYTLLIGGDGAGYIYSDEDWVQLARAMSTIAQRDNITWKVTTSRRTGETVERKLESLLSQDCIAEAVWFSSNPQKVVKRFLAEGQVIFCTEDSLTMVSEAIYAHKPAVTLQPKVMNPDSNDAQALDKYQTKKYIMRCAISELHSTSVEADLFCKTYPDIADQIASALVSKIK</sequence>
<dbReference type="Pfam" id="PF06258">
    <property type="entry name" value="Mito_fiss_Elm1"/>
    <property type="match status" value="1"/>
</dbReference>
<dbReference type="RefSeq" id="WP_251811519.1">
    <property type="nucleotide sequence ID" value="NZ_CP101527.1"/>
</dbReference>
<evidence type="ECO:0000313" key="2">
    <source>
        <dbReference type="Proteomes" id="UP001164472"/>
    </source>
</evidence>
<protein>
    <submittedName>
        <fullName evidence="1">Mitochondrial fission ELM1 family protein</fullName>
    </submittedName>
</protein>